<evidence type="ECO:0000256" key="9">
    <source>
        <dbReference type="SAM" id="MobiDB-lite"/>
    </source>
</evidence>
<dbReference type="Pfam" id="PF00005">
    <property type="entry name" value="ABC_tran"/>
    <property type="match status" value="2"/>
</dbReference>
<dbReference type="EMBL" id="CP090167">
    <property type="protein sequence ID" value="UJO17236.1"/>
    <property type="molecule type" value="Genomic_DNA"/>
</dbReference>
<dbReference type="CDD" id="cd03232">
    <property type="entry name" value="ABCG_PDR_domain2"/>
    <property type="match status" value="1"/>
</dbReference>
<feature type="domain" description="ABC transporter" evidence="11">
    <location>
        <begin position="85"/>
        <end position="334"/>
    </location>
</feature>
<dbReference type="InterPro" id="IPR003439">
    <property type="entry name" value="ABC_transporter-like_ATP-bd"/>
</dbReference>
<dbReference type="PANTHER" id="PTHR19241">
    <property type="entry name" value="ATP-BINDING CASSETTE TRANSPORTER"/>
    <property type="match status" value="1"/>
</dbReference>
<feature type="transmembrane region" description="Helical" evidence="10">
    <location>
        <begin position="556"/>
        <end position="577"/>
    </location>
</feature>
<keyword evidence="4 10" id="KW-0812">Transmembrane</keyword>
<dbReference type="Pfam" id="PF06422">
    <property type="entry name" value="PDR_CDR"/>
    <property type="match status" value="1"/>
</dbReference>
<feature type="domain" description="ABC transporter" evidence="11">
    <location>
        <begin position="778"/>
        <end position="1022"/>
    </location>
</feature>
<feature type="transmembrane region" description="Helical" evidence="10">
    <location>
        <begin position="1144"/>
        <end position="1165"/>
    </location>
</feature>
<evidence type="ECO:0000256" key="3">
    <source>
        <dbReference type="ARBA" id="ARBA00022448"/>
    </source>
</evidence>
<dbReference type="InterPro" id="IPR010929">
    <property type="entry name" value="PDR_CDR_ABC"/>
</dbReference>
<dbReference type="InterPro" id="IPR013525">
    <property type="entry name" value="ABC2_TM"/>
</dbReference>
<feature type="region of interest" description="Disordered" evidence="9">
    <location>
        <begin position="738"/>
        <end position="771"/>
    </location>
</feature>
<dbReference type="InterPro" id="IPR003593">
    <property type="entry name" value="AAA+_ATPase"/>
</dbReference>
<dbReference type="Gene3D" id="3.40.50.300">
    <property type="entry name" value="P-loop containing nucleotide triphosphate hydrolases"/>
    <property type="match status" value="2"/>
</dbReference>
<feature type="transmembrane region" description="Helical" evidence="10">
    <location>
        <begin position="589"/>
        <end position="606"/>
    </location>
</feature>
<dbReference type="GO" id="GO:0140359">
    <property type="term" value="F:ABC-type transporter activity"/>
    <property type="evidence" value="ECO:0007669"/>
    <property type="project" value="InterPro"/>
</dbReference>
<dbReference type="PROSITE" id="PS50893">
    <property type="entry name" value="ABC_TRANSPORTER_2"/>
    <property type="match status" value="2"/>
</dbReference>
<dbReference type="KEGG" id="ffu:CLAFUR5_06385"/>
<feature type="transmembrane region" description="Helical" evidence="10">
    <location>
        <begin position="1224"/>
        <end position="1247"/>
    </location>
</feature>
<evidence type="ECO:0000313" key="12">
    <source>
        <dbReference type="EMBL" id="UJO17236.1"/>
    </source>
</evidence>
<gene>
    <name evidence="12" type="ORF">CLAFUR5_06385</name>
</gene>
<evidence type="ECO:0000256" key="7">
    <source>
        <dbReference type="ARBA" id="ARBA00022989"/>
    </source>
</evidence>
<dbReference type="GeneID" id="71986263"/>
<comment type="similarity">
    <text evidence="2">Belongs to the ABC transporter superfamily. ABCG family. PDR (TC 3.A.1.205) subfamily.</text>
</comment>
<evidence type="ECO:0000256" key="10">
    <source>
        <dbReference type="SAM" id="Phobius"/>
    </source>
</evidence>
<evidence type="ECO:0000313" key="13">
    <source>
        <dbReference type="Proteomes" id="UP000756132"/>
    </source>
</evidence>
<evidence type="ECO:0000256" key="4">
    <source>
        <dbReference type="ARBA" id="ARBA00022692"/>
    </source>
</evidence>
<dbReference type="GO" id="GO:0005524">
    <property type="term" value="F:ATP binding"/>
    <property type="evidence" value="ECO:0007669"/>
    <property type="project" value="UniProtKB-KW"/>
</dbReference>
<dbReference type="SUPFAM" id="SSF52540">
    <property type="entry name" value="P-loop containing nucleoside triphosphate hydrolases"/>
    <property type="match status" value="2"/>
</dbReference>
<keyword evidence="7 10" id="KW-1133">Transmembrane helix</keyword>
<evidence type="ECO:0000256" key="2">
    <source>
        <dbReference type="ARBA" id="ARBA00006012"/>
    </source>
</evidence>
<dbReference type="Pfam" id="PF19055">
    <property type="entry name" value="ABC2_membrane_7"/>
    <property type="match status" value="1"/>
</dbReference>
<dbReference type="OrthoDB" id="245989at2759"/>
<dbReference type="CDD" id="cd03233">
    <property type="entry name" value="ABCG_PDR_domain1"/>
    <property type="match status" value="1"/>
</dbReference>
<dbReference type="InterPro" id="IPR027417">
    <property type="entry name" value="P-loop_NTPase"/>
</dbReference>
<dbReference type="SMART" id="SM00382">
    <property type="entry name" value="AAA"/>
    <property type="match status" value="2"/>
</dbReference>
<evidence type="ECO:0000256" key="6">
    <source>
        <dbReference type="ARBA" id="ARBA00022840"/>
    </source>
</evidence>
<dbReference type="InterPro" id="IPR034003">
    <property type="entry name" value="ABCG_PDR_2"/>
</dbReference>
<comment type="subcellular location">
    <subcellularLocation>
        <location evidence="1">Membrane</location>
        <topology evidence="1">Multi-pass membrane protein</topology>
    </subcellularLocation>
</comment>
<feature type="transmembrane region" description="Helical" evidence="10">
    <location>
        <begin position="1259"/>
        <end position="1277"/>
    </location>
</feature>
<keyword evidence="8 10" id="KW-0472">Membrane</keyword>
<feature type="transmembrane region" description="Helical" evidence="10">
    <location>
        <begin position="1186"/>
        <end position="1212"/>
    </location>
</feature>
<reference evidence="12" key="1">
    <citation type="submission" date="2021-12" db="EMBL/GenBank/DDBJ databases">
        <authorList>
            <person name="Zaccaron A."/>
            <person name="Stergiopoulos I."/>
        </authorList>
    </citation>
    <scope>NUCLEOTIDE SEQUENCE</scope>
    <source>
        <strain evidence="12">Race5_Kim</strain>
    </source>
</reference>
<dbReference type="GO" id="GO:0016020">
    <property type="term" value="C:membrane"/>
    <property type="evidence" value="ECO:0007669"/>
    <property type="project" value="UniProtKB-SubCell"/>
</dbReference>
<keyword evidence="6" id="KW-0067">ATP-binding</keyword>
<dbReference type="Proteomes" id="UP000756132">
    <property type="component" value="Chromosome 5"/>
</dbReference>
<dbReference type="FunFam" id="3.40.50.300:FF:000054">
    <property type="entry name" value="ABC multidrug transporter atrF"/>
    <property type="match status" value="1"/>
</dbReference>
<dbReference type="RefSeq" id="XP_047761602.1">
    <property type="nucleotide sequence ID" value="XM_047905533.1"/>
</dbReference>
<proteinExistence type="inferred from homology"/>
<name>A0A9Q8P8T3_PASFU</name>
<evidence type="ECO:0000259" key="11">
    <source>
        <dbReference type="PROSITE" id="PS50893"/>
    </source>
</evidence>
<keyword evidence="3" id="KW-0813">Transport</keyword>
<feature type="transmembrane region" description="Helical" evidence="10">
    <location>
        <begin position="691"/>
        <end position="712"/>
    </location>
</feature>
<dbReference type="Pfam" id="PF01061">
    <property type="entry name" value="ABC2_membrane"/>
    <property type="match status" value="2"/>
</dbReference>
<dbReference type="GO" id="GO:0016887">
    <property type="term" value="F:ATP hydrolysis activity"/>
    <property type="evidence" value="ECO:0007669"/>
    <property type="project" value="InterPro"/>
</dbReference>
<sequence length="1408" mass="154696">MDGSEEKGPMEGLPATGEAMERVADHDDRTDWNAMPEVAAVQRTAGGGTPLARRLGVTWRNLTVKGVNAAASFNENIGSQFVPSFAKKAVANAAKSTKTIIDNSHGCVKPGEMLLVLGRPGAGCTTLLKVLANRRAAYSSIEGQVHYGSMDHHEATKYRAQIVMNTEDEIFWPTLTVQQTIDFATRLKTPKHTLGDYASAEEARVASRDFLLNVLGISHTANTRVGDAYIRGVSGGERKRVSIAETLATRGSVYCWDNSTRGLDASTALQYIKAIRKLSDIFGLASIVTLYQAGNDIYKQFDKVLVLESGKQIYYGPATSAQPFMEDLGFVCADGANVGDFLTGITVPTERRIREGFELTFPRTADAVLEAYQASNIRPLMETEYDYPTTQIAANHTKEFQEAAAYEKHPDFLTSRSSATASFAIQLSAATKRQFQILWGDKTNLIVKQVSNLIQAFCAGSLFYNAPADSSGLLSKAGIIFVTLFFNAMIAQSEVTDSFVGRPVLAKHRGFSFHHPAAWVLAQVVTDIPIILCQVSAFSLVAYFLSRLTREADVFFIFWFAVLSCTFAITALFRALAAGFKTFDDASKISGVIILATLLYAGYMIPKPDMGNWFVWIYWIDPFSYAFNALLSNELHGQVIDCVGSNLVPSGPGYGSISNQACTGVRGAAPGAAFVLGDDYLDSVRYSHGDMWRNIGIVWVWWAFYVGLTILFTSMQPVDQTQTGVALIPRERANKIARGFSDEESGINEKVMPQSSSNSDTEGNDSDSDGLIRNTSTFTWQNVTYTVQTPRGPRVLLNNVHGWVKPGMLGALMGSSGAGKTTLLDVLAQRKTEGTITGSVLVDGKELGVSFQRSAGYCEQLDVHESLTTVREALEFSALLRQSRTTSKADKLKYVDVIIELLEMEDIEDCLIGTPGGAGLSIEQRKRVTIGVELVAKPSVLIFLDEPTSGLDGQAAFNTIRFLKKLAAAGQAILVTIHQPSAQLFAEFDNLLLLAKGGNTVYFGDIGKDAATIRKYFANHGAPCPPGKNPAEHMIDVVSDTTQDWSGIWKGSREYSQMLHHLDEIVNETKRTVSQCSMIDGDSEFAMPLWDQIKIVTTRANKALWRNTGYVNNKFMLHIITGLFTGFSFYMLDDSVGDLQLRMFALFNFIFVAPGVIAQLQPLFIEKRDIYDAREKKSKMYSWKAFVTALIVSELPYLVICVIQYFFCFYYTVGLPTASSKAGAVFFVMLLYEFLYTGIGQFVAAYAPNAVAASLANPLVIFTLVGFSGVLVPYSQIVDFWKYWLYWINPFNYLVGSLLVFTTWDIEVSCKDSELAVFDPVGNQTCADYLAPYLSAAGSGANLLNPSAIAGCQVCQYATGADYLRTLNLKEHYYGWRNVGIVALFCVSSYGLVYLLMKLRTKKTKKAA</sequence>
<reference evidence="12" key="2">
    <citation type="journal article" date="2022" name="Microb. Genom.">
        <title>A chromosome-scale genome assembly of the tomato pathogen Cladosporium fulvum reveals a compartmentalized genome architecture and the presence of a dispensable chromosome.</title>
        <authorList>
            <person name="Zaccaron A.Z."/>
            <person name="Chen L.H."/>
            <person name="Samaras A."/>
            <person name="Stergiopoulos I."/>
        </authorList>
    </citation>
    <scope>NUCLEOTIDE SEQUENCE</scope>
    <source>
        <strain evidence="12">Race5_Kim</strain>
    </source>
</reference>
<protein>
    <submittedName>
        <fullName evidence="12">ABC multidrug transporter atrB</fullName>
    </submittedName>
</protein>
<dbReference type="InterPro" id="IPR043926">
    <property type="entry name" value="ABCG_dom"/>
</dbReference>
<dbReference type="InterPro" id="IPR034001">
    <property type="entry name" value="ABCG_PDR_1"/>
</dbReference>
<organism evidence="12 13">
    <name type="scientific">Passalora fulva</name>
    <name type="common">Tomato leaf mold</name>
    <name type="synonym">Cladosporium fulvum</name>
    <dbReference type="NCBI Taxonomy" id="5499"/>
    <lineage>
        <taxon>Eukaryota</taxon>
        <taxon>Fungi</taxon>
        <taxon>Dikarya</taxon>
        <taxon>Ascomycota</taxon>
        <taxon>Pezizomycotina</taxon>
        <taxon>Dothideomycetes</taxon>
        <taxon>Dothideomycetidae</taxon>
        <taxon>Mycosphaerellales</taxon>
        <taxon>Mycosphaerellaceae</taxon>
        <taxon>Fulvia</taxon>
    </lineage>
</organism>
<accession>A0A9Q8P8T3</accession>
<feature type="transmembrane region" description="Helical" evidence="10">
    <location>
        <begin position="1115"/>
        <end position="1132"/>
    </location>
</feature>
<keyword evidence="5" id="KW-0547">Nucleotide-binding</keyword>
<keyword evidence="13" id="KW-1185">Reference proteome</keyword>
<feature type="transmembrane region" description="Helical" evidence="10">
    <location>
        <begin position="1374"/>
        <end position="1396"/>
    </location>
</feature>
<evidence type="ECO:0000256" key="5">
    <source>
        <dbReference type="ARBA" id="ARBA00022741"/>
    </source>
</evidence>
<dbReference type="PROSITE" id="PS00211">
    <property type="entry name" value="ABC_TRANSPORTER_1"/>
    <property type="match status" value="1"/>
</dbReference>
<dbReference type="InterPro" id="IPR017871">
    <property type="entry name" value="ABC_transporter-like_CS"/>
</dbReference>
<evidence type="ECO:0000256" key="8">
    <source>
        <dbReference type="ARBA" id="ARBA00023136"/>
    </source>
</evidence>
<evidence type="ECO:0000256" key="1">
    <source>
        <dbReference type="ARBA" id="ARBA00004141"/>
    </source>
</evidence>